<evidence type="ECO:0000256" key="1">
    <source>
        <dbReference type="ARBA" id="ARBA00012513"/>
    </source>
</evidence>
<evidence type="ECO:0000256" key="8">
    <source>
        <dbReference type="ARBA" id="ARBA00048679"/>
    </source>
</evidence>
<accession>A0A3D8RYV0</accession>
<dbReference type="EC" id="2.7.11.1" evidence="1"/>
<reference evidence="10 11" key="1">
    <citation type="journal article" date="2018" name="IMA Fungus">
        <title>IMA Genome-F 9: Draft genome sequence of Annulohypoxylon stygium, Aspergillus mulundensis, Berkeleyomyces basicola (syn. Thielaviopsis basicola), Ceratocystis smalleyi, two Cercospora beticola strains, Coleophoma cylindrospora, Fusarium fracticaudum, Phialophora cf. hyalina, and Morchella septimelata.</title>
        <authorList>
            <person name="Wingfield B.D."/>
            <person name="Bills G.F."/>
            <person name="Dong Y."/>
            <person name="Huang W."/>
            <person name="Nel W.J."/>
            <person name="Swalarsk-Parry B.S."/>
            <person name="Vaghefi N."/>
            <person name="Wilken P.M."/>
            <person name="An Z."/>
            <person name="de Beer Z.W."/>
            <person name="De Vos L."/>
            <person name="Chen L."/>
            <person name="Duong T.A."/>
            <person name="Gao Y."/>
            <person name="Hammerbacher A."/>
            <person name="Kikkert J.R."/>
            <person name="Li Y."/>
            <person name="Li H."/>
            <person name="Li K."/>
            <person name="Li Q."/>
            <person name="Liu X."/>
            <person name="Ma X."/>
            <person name="Naidoo K."/>
            <person name="Pethybridge S.J."/>
            <person name="Sun J."/>
            <person name="Steenkamp E.T."/>
            <person name="van der Nest M.A."/>
            <person name="van Wyk S."/>
            <person name="Wingfield M.J."/>
            <person name="Xiong C."/>
            <person name="Yue Q."/>
            <person name="Zhang X."/>
        </authorList>
    </citation>
    <scope>NUCLEOTIDE SEQUENCE [LARGE SCALE GENOMIC DNA]</scope>
    <source>
        <strain evidence="10 11">DSM 5745</strain>
    </source>
</reference>
<dbReference type="Pfam" id="PF00069">
    <property type="entry name" value="Pkinase"/>
    <property type="match status" value="1"/>
</dbReference>
<keyword evidence="3" id="KW-0808">Transferase</keyword>
<dbReference type="PANTHER" id="PTHR47634">
    <property type="entry name" value="PROTEIN KINASE DOMAIN-CONTAINING PROTEIN-RELATED"/>
    <property type="match status" value="1"/>
</dbReference>
<name>A0A3D8RYV0_9EURO</name>
<dbReference type="EMBL" id="PVWQ01000006">
    <property type="protein sequence ID" value="RDW79237.1"/>
    <property type="molecule type" value="Genomic_DNA"/>
</dbReference>
<organism evidence="10 11">
    <name type="scientific">Aspergillus mulundensis</name>
    <dbReference type="NCBI Taxonomy" id="1810919"/>
    <lineage>
        <taxon>Eukaryota</taxon>
        <taxon>Fungi</taxon>
        <taxon>Dikarya</taxon>
        <taxon>Ascomycota</taxon>
        <taxon>Pezizomycotina</taxon>
        <taxon>Eurotiomycetes</taxon>
        <taxon>Eurotiomycetidae</taxon>
        <taxon>Eurotiales</taxon>
        <taxon>Aspergillaceae</taxon>
        <taxon>Aspergillus</taxon>
        <taxon>Aspergillus subgen. Nidulantes</taxon>
    </lineage>
</organism>
<dbReference type="InterPro" id="IPR000719">
    <property type="entry name" value="Prot_kinase_dom"/>
</dbReference>
<dbReference type="Proteomes" id="UP000256690">
    <property type="component" value="Unassembled WGS sequence"/>
</dbReference>
<keyword evidence="4" id="KW-0547">Nucleotide-binding</keyword>
<dbReference type="InterPro" id="IPR008271">
    <property type="entry name" value="Ser/Thr_kinase_AS"/>
</dbReference>
<protein>
    <recommendedName>
        <fullName evidence="1">non-specific serine/threonine protein kinase</fullName>
        <ecNumber evidence="1">2.7.11.1</ecNumber>
    </recommendedName>
</protein>
<dbReference type="GO" id="GO:0005524">
    <property type="term" value="F:ATP binding"/>
    <property type="evidence" value="ECO:0007669"/>
    <property type="project" value="UniProtKB-KW"/>
</dbReference>
<dbReference type="PANTHER" id="PTHR47634:SF9">
    <property type="entry name" value="PROTEIN KINASE DOMAIN-CONTAINING PROTEIN-RELATED"/>
    <property type="match status" value="1"/>
</dbReference>
<gene>
    <name evidence="10" type="ORF">DSM5745_06089</name>
</gene>
<dbReference type="GO" id="GO:0000245">
    <property type="term" value="P:spliceosomal complex assembly"/>
    <property type="evidence" value="ECO:0007669"/>
    <property type="project" value="TreeGrafter"/>
</dbReference>
<comment type="caution">
    <text evidence="10">The sequence shown here is derived from an EMBL/GenBank/DDBJ whole genome shotgun (WGS) entry which is preliminary data.</text>
</comment>
<dbReference type="SMART" id="SM00220">
    <property type="entry name" value="S_TKc"/>
    <property type="match status" value="1"/>
</dbReference>
<keyword evidence="11" id="KW-1185">Reference proteome</keyword>
<comment type="catalytic activity">
    <reaction evidence="8">
        <text>L-seryl-[protein] + ATP = O-phospho-L-seryl-[protein] + ADP + H(+)</text>
        <dbReference type="Rhea" id="RHEA:17989"/>
        <dbReference type="Rhea" id="RHEA-COMP:9863"/>
        <dbReference type="Rhea" id="RHEA-COMP:11604"/>
        <dbReference type="ChEBI" id="CHEBI:15378"/>
        <dbReference type="ChEBI" id="CHEBI:29999"/>
        <dbReference type="ChEBI" id="CHEBI:30616"/>
        <dbReference type="ChEBI" id="CHEBI:83421"/>
        <dbReference type="ChEBI" id="CHEBI:456216"/>
        <dbReference type="EC" id="2.7.11.1"/>
    </reaction>
</comment>
<evidence type="ECO:0000259" key="9">
    <source>
        <dbReference type="PROSITE" id="PS50011"/>
    </source>
</evidence>
<dbReference type="GO" id="GO:0005737">
    <property type="term" value="C:cytoplasm"/>
    <property type="evidence" value="ECO:0007669"/>
    <property type="project" value="TreeGrafter"/>
</dbReference>
<dbReference type="InterPro" id="IPR051334">
    <property type="entry name" value="SRPK"/>
</dbReference>
<evidence type="ECO:0000256" key="5">
    <source>
        <dbReference type="ARBA" id="ARBA00022777"/>
    </source>
</evidence>
<evidence type="ECO:0000256" key="3">
    <source>
        <dbReference type="ARBA" id="ARBA00022679"/>
    </source>
</evidence>
<proteinExistence type="predicted"/>
<dbReference type="GeneID" id="38116459"/>
<evidence type="ECO:0000256" key="2">
    <source>
        <dbReference type="ARBA" id="ARBA00022527"/>
    </source>
</evidence>
<dbReference type="OrthoDB" id="5979581at2759"/>
<dbReference type="AlphaFoldDB" id="A0A3D8RYV0"/>
<evidence type="ECO:0000313" key="10">
    <source>
        <dbReference type="EMBL" id="RDW79237.1"/>
    </source>
</evidence>
<evidence type="ECO:0000313" key="11">
    <source>
        <dbReference type="Proteomes" id="UP000256690"/>
    </source>
</evidence>
<feature type="domain" description="Protein kinase" evidence="9">
    <location>
        <begin position="25"/>
        <end position="321"/>
    </location>
</feature>
<dbReference type="GO" id="GO:0004674">
    <property type="term" value="F:protein serine/threonine kinase activity"/>
    <property type="evidence" value="ECO:0007669"/>
    <property type="project" value="UniProtKB-KW"/>
</dbReference>
<dbReference type="RefSeq" id="XP_026603937.1">
    <property type="nucleotide sequence ID" value="XM_026748105.1"/>
</dbReference>
<comment type="catalytic activity">
    <reaction evidence="7">
        <text>L-threonyl-[protein] + ATP = O-phospho-L-threonyl-[protein] + ADP + H(+)</text>
        <dbReference type="Rhea" id="RHEA:46608"/>
        <dbReference type="Rhea" id="RHEA-COMP:11060"/>
        <dbReference type="Rhea" id="RHEA-COMP:11605"/>
        <dbReference type="ChEBI" id="CHEBI:15378"/>
        <dbReference type="ChEBI" id="CHEBI:30013"/>
        <dbReference type="ChEBI" id="CHEBI:30616"/>
        <dbReference type="ChEBI" id="CHEBI:61977"/>
        <dbReference type="ChEBI" id="CHEBI:456216"/>
        <dbReference type="EC" id="2.7.11.1"/>
    </reaction>
</comment>
<dbReference type="PROSITE" id="PS50011">
    <property type="entry name" value="PROTEIN_KINASE_DOM"/>
    <property type="match status" value="1"/>
</dbReference>
<sequence length="321" mass="37146">MKVSPKYDSKRFYPVRAGEVLANRYQVLVKIGWGGSSSVWLARDMHGYCWELETIATLKIGNTTSRTADNKRNIEERIAKTDPSHRGRSLFRTSTDYFCIAGLFGSHLCLVYAPLREPIWLYQRRFKERMIPLPIVKTYIRVRLTGLDYFHTNCKVVHTDLKPENIMVGFEDPAVLGEFLNSTIDEANSYKIDSNGRPVYCRCTPFGPLRKVMNIPQIVDFGSSVRLEEDDDWGIYPSQLDHYRAPEVILGCVWRISADIWNMGVMVWDLIQGRELFRHIHNQDGTYNARAHIAEIIGLLGPPPRERIARYNSMIEFKWPQ</sequence>
<evidence type="ECO:0000256" key="6">
    <source>
        <dbReference type="ARBA" id="ARBA00022840"/>
    </source>
</evidence>
<evidence type="ECO:0000256" key="4">
    <source>
        <dbReference type="ARBA" id="ARBA00022741"/>
    </source>
</evidence>
<dbReference type="STRING" id="1810919.A0A3D8RYV0"/>
<evidence type="ECO:0000256" key="7">
    <source>
        <dbReference type="ARBA" id="ARBA00047899"/>
    </source>
</evidence>
<dbReference type="Gene3D" id="3.30.200.20">
    <property type="entry name" value="Phosphorylase Kinase, domain 1"/>
    <property type="match status" value="1"/>
</dbReference>
<dbReference type="SUPFAM" id="SSF56112">
    <property type="entry name" value="Protein kinase-like (PK-like)"/>
    <property type="match status" value="1"/>
</dbReference>
<dbReference type="GO" id="GO:0050684">
    <property type="term" value="P:regulation of mRNA processing"/>
    <property type="evidence" value="ECO:0007669"/>
    <property type="project" value="TreeGrafter"/>
</dbReference>
<keyword evidence="6" id="KW-0067">ATP-binding</keyword>
<dbReference type="InterPro" id="IPR011009">
    <property type="entry name" value="Kinase-like_dom_sf"/>
</dbReference>
<dbReference type="PROSITE" id="PS00108">
    <property type="entry name" value="PROTEIN_KINASE_ST"/>
    <property type="match status" value="1"/>
</dbReference>
<dbReference type="GO" id="GO:0005634">
    <property type="term" value="C:nucleus"/>
    <property type="evidence" value="ECO:0007669"/>
    <property type="project" value="TreeGrafter"/>
</dbReference>
<keyword evidence="5" id="KW-0418">Kinase</keyword>
<keyword evidence="2" id="KW-0723">Serine/threonine-protein kinase</keyword>
<dbReference type="Gene3D" id="1.10.510.10">
    <property type="entry name" value="Transferase(Phosphotransferase) domain 1"/>
    <property type="match status" value="1"/>
</dbReference>